<evidence type="ECO:0000313" key="1">
    <source>
        <dbReference type="Proteomes" id="UP000887576"/>
    </source>
</evidence>
<evidence type="ECO:0000313" key="2">
    <source>
        <dbReference type="WBParaSite" id="JU765_v2.g8241.t1"/>
    </source>
</evidence>
<protein>
    <submittedName>
        <fullName evidence="2">BTB domain-containing protein</fullName>
    </submittedName>
</protein>
<accession>A0AC34RLZ0</accession>
<dbReference type="WBParaSite" id="JU765_v2.g8241.t1">
    <property type="protein sequence ID" value="JU765_v2.g8241.t1"/>
    <property type="gene ID" value="JU765_v2.g8241"/>
</dbReference>
<sequence length="173" mass="20266">MEGELTGNMIFNKDELLEKSLIISEKQFHKFSSNFKIYYWFKFGYKNEKLSFYFYKSSSTELFIDCKFDFNFGKNIKQFVNSKLNKDIHGTGYNDLGNIDNYFIDGKMDLTFTIKIKTEMKPPKTKKEPVSKILFKNGDEISDFTIVSKNGNLKVHTNILAYSSPVFKAMFEH</sequence>
<organism evidence="1 2">
    <name type="scientific">Panagrolaimus sp. JU765</name>
    <dbReference type="NCBI Taxonomy" id="591449"/>
    <lineage>
        <taxon>Eukaryota</taxon>
        <taxon>Metazoa</taxon>
        <taxon>Ecdysozoa</taxon>
        <taxon>Nematoda</taxon>
        <taxon>Chromadorea</taxon>
        <taxon>Rhabditida</taxon>
        <taxon>Tylenchina</taxon>
        <taxon>Panagrolaimomorpha</taxon>
        <taxon>Panagrolaimoidea</taxon>
        <taxon>Panagrolaimidae</taxon>
        <taxon>Panagrolaimus</taxon>
    </lineage>
</organism>
<name>A0AC34RLZ0_9BILA</name>
<proteinExistence type="predicted"/>
<dbReference type="Proteomes" id="UP000887576">
    <property type="component" value="Unplaced"/>
</dbReference>
<reference evidence="2" key="1">
    <citation type="submission" date="2022-11" db="UniProtKB">
        <authorList>
            <consortium name="WormBaseParasite"/>
        </authorList>
    </citation>
    <scope>IDENTIFICATION</scope>
</reference>